<dbReference type="InterPro" id="IPR043502">
    <property type="entry name" value="DNA/RNA_pol_sf"/>
</dbReference>
<dbReference type="PROSITE" id="PS50878">
    <property type="entry name" value="RT_POL"/>
    <property type="match status" value="1"/>
</dbReference>
<dbReference type="SUPFAM" id="SSF56672">
    <property type="entry name" value="DNA/RNA polymerases"/>
    <property type="match status" value="1"/>
</dbReference>
<keyword evidence="2" id="KW-0695">RNA-directed DNA polymerase</keyword>
<sequence>MGFKGRTIAGERDLIGFQDKLYQVALEGKPLYNLLEFMKSEPVIDKAIHNIKSNRGSQTAGVDGATINDYLQMDRLELIELIKSQIDNYNPKMVRRTYIPKGKNTGKFRPLGIPVIVDRIIQEIARMAIEPYCEAKFYPHSYGFRPYRSTEHAIARVVQNINAKAYIAIEGDIKGYFDNINHNKLLAMLWEMGIKDKQFLALIKKMLKSKILDDGEIIDSDMGTPQGGIISPLLANIYLNNFDWMVSDLWESHPAVVTYTTTRKGKTVEEKTYQSLRNKTVAKHHKVNLVRYADDWIILTESKEYAQTLLTKLRKYMKHKLSLELSEEKTVITDCREEPLHFLGFLIKAEPKRLDGKIVGKVYPDWKKLLPKINEISQDINQLRRLKHAKDRVARIELINSKIIGIANYYKIGIAKKTFSKIDNLLFRVTLGSFRKLYGGNHTKHIYKVCELSNRVVRHEGYNFKTYAEVYQDSIVGITITAITKIEYAKLFNPAWIPYTPAGRDKWHESTQKNRKLHLEDIWTNYDKLGIYANLNNHKHNFEYYMNRPYAIKRDKAKCSVCKDFVYPHSVEVHHRKPELSLDKVNKVSNLTTLCVQCHKYVHNDVQVMEGLKPNQQKKILKLRKELTMTE</sequence>
<dbReference type="Pfam" id="PF00078">
    <property type="entry name" value="RVT_1"/>
    <property type="match status" value="1"/>
</dbReference>
<dbReference type="Proteomes" id="UP001589738">
    <property type="component" value="Unassembled WGS sequence"/>
</dbReference>
<protein>
    <submittedName>
        <fullName evidence="2">Group II intron reverse transcriptase/maturase</fullName>
        <ecNumber evidence="2">2.7.7.49</ecNumber>
    </submittedName>
</protein>
<organism evidence="2 3">
    <name type="scientific">Robertmurraya beringensis</name>
    <dbReference type="NCBI Taxonomy" id="641660"/>
    <lineage>
        <taxon>Bacteria</taxon>
        <taxon>Bacillati</taxon>
        <taxon>Bacillota</taxon>
        <taxon>Bacilli</taxon>
        <taxon>Bacillales</taxon>
        <taxon>Bacillaceae</taxon>
        <taxon>Robertmurraya</taxon>
    </lineage>
</organism>
<dbReference type="Pfam" id="PF01844">
    <property type="entry name" value="HNH"/>
    <property type="match status" value="1"/>
</dbReference>
<dbReference type="Pfam" id="PF08388">
    <property type="entry name" value="GIIM"/>
    <property type="match status" value="1"/>
</dbReference>
<dbReference type="RefSeq" id="WP_340904492.1">
    <property type="nucleotide sequence ID" value="NZ_JBHLUU010000124.1"/>
</dbReference>
<dbReference type="SMART" id="SM00507">
    <property type="entry name" value="HNHc"/>
    <property type="match status" value="1"/>
</dbReference>
<gene>
    <name evidence="2" type="primary">ltrA</name>
    <name evidence="2" type="ORF">ACFFHF_21105</name>
</gene>
<proteinExistence type="predicted"/>
<reference evidence="2 3" key="1">
    <citation type="submission" date="2024-09" db="EMBL/GenBank/DDBJ databases">
        <authorList>
            <person name="Sun Q."/>
            <person name="Mori K."/>
        </authorList>
    </citation>
    <scope>NUCLEOTIDE SEQUENCE [LARGE SCALE GENOMIC DNA]</scope>
    <source>
        <strain evidence="2 3">CGMCC 1.9126</strain>
    </source>
</reference>
<dbReference type="CDD" id="cd01651">
    <property type="entry name" value="RT_G2_intron"/>
    <property type="match status" value="1"/>
</dbReference>
<feature type="domain" description="Reverse transcriptase" evidence="1">
    <location>
        <begin position="80"/>
        <end position="347"/>
    </location>
</feature>
<keyword evidence="2" id="KW-0808">Transferase</keyword>
<dbReference type="InterPro" id="IPR030931">
    <property type="entry name" value="Group_II_RT_mat"/>
</dbReference>
<dbReference type="CDD" id="cd00085">
    <property type="entry name" value="HNHc"/>
    <property type="match status" value="1"/>
</dbReference>
<dbReference type="Gene3D" id="1.10.30.50">
    <property type="match status" value="1"/>
</dbReference>
<dbReference type="PANTHER" id="PTHR34047">
    <property type="entry name" value="NUCLEAR INTRON MATURASE 1, MITOCHONDRIAL-RELATED"/>
    <property type="match status" value="1"/>
</dbReference>
<evidence type="ECO:0000259" key="1">
    <source>
        <dbReference type="PROSITE" id="PS50878"/>
    </source>
</evidence>
<evidence type="ECO:0000313" key="2">
    <source>
        <dbReference type="EMBL" id="MFC0477690.1"/>
    </source>
</evidence>
<dbReference type="EC" id="2.7.7.49" evidence="2"/>
<accession>A0ABV6KWJ1</accession>
<keyword evidence="3" id="KW-1185">Reference proteome</keyword>
<dbReference type="PANTHER" id="PTHR34047:SF8">
    <property type="entry name" value="PROTEIN YKFC"/>
    <property type="match status" value="1"/>
</dbReference>
<evidence type="ECO:0000313" key="3">
    <source>
        <dbReference type="Proteomes" id="UP001589738"/>
    </source>
</evidence>
<dbReference type="GO" id="GO:0003964">
    <property type="term" value="F:RNA-directed DNA polymerase activity"/>
    <property type="evidence" value="ECO:0007669"/>
    <property type="project" value="UniProtKB-KW"/>
</dbReference>
<keyword evidence="2" id="KW-0548">Nucleotidyltransferase</keyword>
<dbReference type="InterPro" id="IPR002711">
    <property type="entry name" value="HNH"/>
</dbReference>
<dbReference type="InterPro" id="IPR013597">
    <property type="entry name" value="Mat_intron_G2"/>
</dbReference>
<comment type="caution">
    <text evidence="2">The sequence shown here is derived from an EMBL/GenBank/DDBJ whole genome shotgun (WGS) entry which is preliminary data.</text>
</comment>
<dbReference type="InterPro" id="IPR051083">
    <property type="entry name" value="GrpII_Intron_Splice-Mob/Def"/>
</dbReference>
<dbReference type="NCBIfam" id="TIGR04416">
    <property type="entry name" value="group_II_RT_mat"/>
    <property type="match status" value="1"/>
</dbReference>
<dbReference type="EMBL" id="JBHLUU010000124">
    <property type="protein sequence ID" value="MFC0477690.1"/>
    <property type="molecule type" value="Genomic_DNA"/>
</dbReference>
<name>A0ABV6KWJ1_9BACI</name>
<dbReference type="InterPro" id="IPR000477">
    <property type="entry name" value="RT_dom"/>
</dbReference>
<dbReference type="InterPro" id="IPR003615">
    <property type="entry name" value="HNH_nuc"/>
</dbReference>